<comment type="caution">
    <text evidence="1">The sequence shown here is derived from an EMBL/GenBank/DDBJ whole genome shotgun (WGS) entry which is preliminary data.</text>
</comment>
<evidence type="ECO:0000313" key="1">
    <source>
        <dbReference type="EMBL" id="GIY28445.1"/>
    </source>
</evidence>
<organism evidence="1 2">
    <name type="scientific">Caerostris extrusa</name>
    <name type="common">Bark spider</name>
    <name type="synonym">Caerostris bankana</name>
    <dbReference type="NCBI Taxonomy" id="172846"/>
    <lineage>
        <taxon>Eukaryota</taxon>
        <taxon>Metazoa</taxon>
        <taxon>Ecdysozoa</taxon>
        <taxon>Arthropoda</taxon>
        <taxon>Chelicerata</taxon>
        <taxon>Arachnida</taxon>
        <taxon>Araneae</taxon>
        <taxon>Araneomorphae</taxon>
        <taxon>Entelegynae</taxon>
        <taxon>Araneoidea</taxon>
        <taxon>Araneidae</taxon>
        <taxon>Caerostris</taxon>
    </lineage>
</organism>
<protein>
    <submittedName>
        <fullName evidence="1">Uncharacterized protein</fullName>
    </submittedName>
</protein>
<dbReference type="AlphaFoldDB" id="A0AAV4S7L1"/>
<dbReference type="Proteomes" id="UP001054945">
    <property type="component" value="Unassembled WGS sequence"/>
</dbReference>
<keyword evidence="2" id="KW-1185">Reference proteome</keyword>
<gene>
    <name evidence="1" type="ORF">CEXT_618881</name>
</gene>
<evidence type="ECO:0000313" key="2">
    <source>
        <dbReference type="Proteomes" id="UP001054945"/>
    </source>
</evidence>
<accession>A0AAV4S7L1</accession>
<proteinExistence type="predicted"/>
<name>A0AAV4S7L1_CAEEX</name>
<reference evidence="1 2" key="1">
    <citation type="submission" date="2021-06" db="EMBL/GenBank/DDBJ databases">
        <title>Caerostris extrusa draft genome.</title>
        <authorList>
            <person name="Kono N."/>
            <person name="Arakawa K."/>
        </authorList>
    </citation>
    <scope>NUCLEOTIDE SEQUENCE [LARGE SCALE GENOMIC DNA]</scope>
</reference>
<dbReference type="EMBL" id="BPLR01008945">
    <property type="protein sequence ID" value="GIY28445.1"/>
    <property type="molecule type" value="Genomic_DNA"/>
</dbReference>
<sequence length="91" mass="9891">MNGGGTLTGLLSQGHGQRLVFGKMTDEFNFQAETRVPMAATISHPAHCSCSPLATEKAEDGQRCGRSVPRNFSEVKSQRVPCYNGQITKHK</sequence>